<evidence type="ECO:0000256" key="1">
    <source>
        <dbReference type="ARBA" id="ARBA00022729"/>
    </source>
</evidence>
<dbReference type="Proteomes" id="UP000739538">
    <property type="component" value="Unassembled WGS sequence"/>
</dbReference>
<keyword evidence="1" id="KW-0732">Signal</keyword>
<dbReference type="InterPro" id="IPR027039">
    <property type="entry name" value="Crtac1"/>
</dbReference>
<protein>
    <submittedName>
        <fullName evidence="4">VCBS repeat-containing protein</fullName>
    </submittedName>
</protein>
<dbReference type="AlphaFoldDB" id="A0A956NED8"/>
<evidence type="ECO:0000259" key="2">
    <source>
        <dbReference type="Pfam" id="PF07593"/>
    </source>
</evidence>
<feature type="domain" description="ASPIC/UnbV" evidence="2">
    <location>
        <begin position="461"/>
        <end position="531"/>
    </location>
</feature>
<dbReference type="SUPFAM" id="SSF69318">
    <property type="entry name" value="Integrin alpha N-terminal domain"/>
    <property type="match status" value="2"/>
</dbReference>
<feature type="domain" description="FlgD/Vpr Ig-like" evidence="3">
    <location>
        <begin position="566"/>
        <end position="630"/>
    </location>
</feature>
<proteinExistence type="predicted"/>
<reference evidence="4" key="2">
    <citation type="journal article" date="2021" name="Microbiome">
        <title>Successional dynamics and alternative stable states in a saline activated sludge microbial community over 9 years.</title>
        <authorList>
            <person name="Wang Y."/>
            <person name="Ye J."/>
            <person name="Ju F."/>
            <person name="Liu L."/>
            <person name="Boyd J.A."/>
            <person name="Deng Y."/>
            <person name="Parks D.H."/>
            <person name="Jiang X."/>
            <person name="Yin X."/>
            <person name="Woodcroft B.J."/>
            <person name="Tyson G.W."/>
            <person name="Hugenholtz P."/>
            <person name="Polz M.F."/>
            <person name="Zhang T."/>
        </authorList>
    </citation>
    <scope>NUCLEOTIDE SEQUENCE</scope>
    <source>
        <strain evidence="4">HKST-UBA02</strain>
    </source>
</reference>
<sequence>MQTRLSSLRIGSIAPRLHVLWARPNWNRDSISTVGVCLVLTFALTSFAPDADAFTFSKVTDPTNPIVADGGHAASRYYGCAWVDFDGDGDLDLFLDLDTLYENQGSGNFVRREDTGLGDGQIASAGFSMSGVSWGDYDNDGDPDAFIAGEASYLYRNDGLSGFTRITSGAIGGGTDNRGWTCAWGDYDNDGNLDLVIIHPAGFVPPSNMPLENKLFHNDGPPNYSFTEITTGPIVTGLDSYTVGTWSDHDDDGDLDLFIGSGPANGTTQPDNVYRNLLTENGTADFERILDAPIGTDEQDGQVWNWIDYDNDGDLDAYVTNWGGSFSGLPNRLYRQDPGVTFTEVTGQEITDDARISLASIWEDFDNDGDLDCYVGNDAGQQDGLYENNGDGTFTKRTDTPITAEARARRSATAGDYDGDGDVDLLVNGPTLSRALYRNDDTSGNRWLDVSVFGTVSNRTGIGAKVHLKATIGGSDVWQRRDISGQNSFNGHSAQIAHFGLGDATVADSIVVEFPSGEISVETNVAANQRIVIGEGDLSSTPLDEIAPPTRAALVLLGPSPFRASTQIRLDLPRTETAEVTVHDVQGRLIRTLLTGEVAAGSRSLEWNGKDDLNRDVSSGVYSLRLRTSSSETSQSLVYVR</sequence>
<dbReference type="Gene3D" id="2.60.40.4070">
    <property type="match status" value="1"/>
</dbReference>
<dbReference type="InterPro" id="IPR028994">
    <property type="entry name" value="Integrin_alpha_N"/>
</dbReference>
<accession>A0A956NED8</accession>
<dbReference type="InterPro" id="IPR025965">
    <property type="entry name" value="FlgD/Vpr_Ig-like"/>
</dbReference>
<dbReference type="InterPro" id="IPR011519">
    <property type="entry name" value="UnbV_ASPIC"/>
</dbReference>
<dbReference type="EMBL" id="JAGQHS010000088">
    <property type="protein sequence ID" value="MCA9757227.1"/>
    <property type="molecule type" value="Genomic_DNA"/>
</dbReference>
<dbReference type="Pfam" id="PF07593">
    <property type="entry name" value="UnbV_ASPIC"/>
    <property type="match status" value="1"/>
</dbReference>
<evidence type="ECO:0000259" key="3">
    <source>
        <dbReference type="Pfam" id="PF13860"/>
    </source>
</evidence>
<comment type="caution">
    <text evidence="4">The sequence shown here is derived from an EMBL/GenBank/DDBJ whole genome shotgun (WGS) entry which is preliminary data.</text>
</comment>
<dbReference type="InterPro" id="IPR013517">
    <property type="entry name" value="FG-GAP"/>
</dbReference>
<evidence type="ECO:0000313" key="4">
    <source>
        <dbReference type="EMBL" id="MCA9757227.1"/>
    </source>
</evidence>
<dbReference type="PANTHER" id="PTHR16026">
    <property type="entry name" value="CARTILAGE ACIDIC PROTEIN 1"/>
    <property type="match status" value="1"/>
</dbReference>
<dbReference type="Pfam" id="PF13860">
    <property type="entry name" value="FlgD_ig"/>
    <property type="match status" value="1"/>
</dbReference>
<dbReference type="Pfam" id="PF13517">
    <property type="entry name" value="FG-GAP_3"/>
    <property type="match status" value="2"/>
</dbReference>
<reference evidence="4" key="1">
    <citation type="submission" date="2020-04" db="EMBL/GenBank/DDBJ databases">
        <authorList>
            <person name="Zhang T."/>
        </authorList>
    </citation>
    <scope>NUCLEOTIDE SEQUENCE</scope>
    <source>
        <strain evidence="4">HKST-UBA02</strain>
    </source>
</reference>
<gene>
    <name evidence="4" type="ORF">KDA27_15585</name>
</gene>
<dbReference type="PANTHER" id="PTHR16026:SF0">
    <property type="entry name" value="CARTILAGE ACIDIC PROTEIN 1"/>
    <property type="match status" value="1"/>
</dbReference>
<dbReference type="Gene3D" id="2.130.10.130">
    <property type="entry name" value="Integrin alpha, N-terminal"/>
    <property type="match status" value="2"/>
</dbReference>
<evidence type="ECO:0000313" key="5">
    <source>
        <dbReference type="Proteomes" id="UP000739538"/>
    </source>
</evidence>
<organism evidence="4 5">
    <name type="scientific">Eiseniibacteriota bacterium</name>
    <dbReference type="NCBI Taxonomy" id="2212470"/>
    <lineage>
        <taxon>Bacteria</taxon>
        <taxon>Candidatus Eiseniibacteriota</taxon>
    </lineage>
</organism>
<name>A0A956NED8_UNCEI</name>